<reference evidence="1 2" key="1">
    <citation type="submission" date="2023-12" db="EMBL/GenBank/DDBJ databases">
        <title>Chromobacterium sp. strain TRC.1.1.SA producing antimicrobial pigment.</title>
        <authorList>
            <person name="Verma N."/>
            <person name="Choksket S."/>
            <person name="Pinnaka A.K."/>
            <person name="Korpole S."/>
        </authorList>
    </citation>
    <scope>NUCLEOTIDE SEQUENCE [LARGE SCALE GENOMIC DNA]</scope>
    <source>
        <strain evidence="1 2">TRC1.1.SA</strain>
    </source>
</reference>
<keyword evidence="2" id="KW-1185">Reference proteome</keyword>
<dbReference type="Proteomes" id="UP001405405">
    <property type="component" value="Unassembled WGS sequence"/>
</dbReference>
<proteinExistence type="predicted"/>
<evidence type="ECO:0008006" key="3">
    <source>
        <dbReference type="Google" id="ProtNLM"/>
    </source>
</evidence>
<organism evidence="1 2">
    <name type="scientific">Chromobacterium indicum</name>
    <dbReference type="NCBI Taxonomy" id="3110228"/>
    <lineage>
        <taxon>Bacteria</taxon>
        <taxon>Pseudomonadati</taxon>
        <taxon>Pseudomonadota</taxon>
        <taxon>Betaproteobacteria</taxon>
        <taxon>Neisseriales</taxon>
        <taxon>Chromobacteriaceae</taxon>
        <taxon>Chromobacterium</taxon>
    </lineage>
</organism>
<dbReference type="EMBL" id="JAYFSJ010000009">
    <property type="protein sequence ID" value="MEN7431789.1"/>
    <property type="molecule type" value="Genomic_DNA"/>
</dbReference>
<evidence type="ECO:0000313" key="2">
    <source>
        <dbReference type="Proteomes" id="UP001405405"/>
    </source>
</evidence>
<protein>
    <recommendedName>
        <fullName evidence="3">Acyl carrier protein</fullName>
    </recommendedName>
</protein>
<evidence type="ECO:0000313" key="1">
    <source>
        <dbReference type="EMBL" id="MEN7431789.1"/>
    </source>
</evidence>
<comment type="caution">
    <text evidence="1">The sequence shown here is derived from an EMBL/GenBank/DDBJ whole genome shotgun (WGS) entry which is preliminary data.</text>
</comment>
<gene>
    <name evidence="1" type="ORF">VA599_13595</name>
</gene>
<dbReference type="RefSeq" id="WP_346789042.1">
    <property type="nucleotide sequence ID" value="NZ_JAYFSJ010000009.1"/>
</dbReference>
<name>A0ABV0CP24_9NEIS</name>
<sequence>MILKGNDLVVVMMAMIGFLQQEIKEEVLLELDFYQFISDDEWTEFESDPSYMVGSIKDDWNSLLRNVESGNVTFLDLERLSNVLKAIGASAAG</sequence>
<accession>A0ABV0CP24</accession>